<evidence type="ECO:0000256" key="1">
    <source>
        <dbReference type="ARBA" id="ARBA00022490"/>
    </source>
</evidence>
<dbReference type="AlphaFoldDB" id="A0A1G1VND7"/>
<dbReference type="GO" id="GO:0070929">
    <property type="term" value="P:trans-translation"/>
    <property type="evidence" value="ECO:0007669"/>
    <property type="project" value="UniProtKB-UniRule"/>
</dbReference>
<dbReference type="GO" id="GO:0005829">
    <property type="term" value="C:cytosol"/>
    <property type="evidence" value="ECO:0007669"/>
    <property type="project" value="TreeGrafter"/>
</dbReference>
<dbReference type="EMBL" id="MHCI01000009">
    <property type="protein sequence ID" value="OGY16873.1"/>
    <property type="molecule type" value="Genomic_DNA"/>
</dbReference>
<dbReference type="Gene3D" id="2.40.280.10">
    <property type="match status" value="1"/>
</dbReference>
<dbReference type="GO" id="GO:0070930">
    <property type="term" value="P:trans-translation-dependent protein tagging"/>
    <property type="evidence" value="ECO:0007669"/>
    <property type="project" value="TreeGrafter"/>
</dbReference>
<proteinExistence type="inferred from homology"/>
<dbReference type="Pfam" id="PF01668">
    <property type="entry name" value="SmpB"/>
    <property type="match status" value="1"/>
</dbReference>
<reference evidence="4 5" key="1">
    <citation type="journal article" date="2016" name="Nat. Commun.">
        <title>Thousands of microbial genomes shed light on interconnected biogeochemical processes in an aquifer system.</title>
        <authorList>
            <person name="Anantharaman K."/>
            <person name="Brown C.T."/>
            <person name="Hug L.A."/>
            <person name="Sharon I."/>
            <person name="Castelle C.J."/>
            <person name="Probst A.J."/>
            <person name="Thomas B.C."/>
            <person name="Singh A."/>
            <person name="Wilkins M.J."/>
            <person name="Karaoz U."/>
            <person name="Brodie E.L."/>
            <person name="Williams K.H."/>
            <person name="Hubbard S.S."/>
            <person name="Banfield J.F."/>
        </authorList>
    </citation>
    <scope>NUCLEOTIDE SEQUENCE [LARGE SCALE GENOMIC DNA]</scope>
</reference>
<dbReference type="PANTHER" id="PTHR30308">
    <property type="entry name" value="TMRNA-BINDING COMPONENT OF TRANS-TRANSLATION TAGGING COMPLEX"/>
    <property type="match status" value="1"/>
</dbReference>
<dbReference type="HAMAP" id="MF_00023">
    <property type="entry name" value="SmpB"/>
    <property type="match status" value="1"/>
</dbReference>
<evidence type="ECO:0000256" key="3">
    <source>
        <dbReference type="HAMAP-Rule" id="MF_00023"/>
    </source>
</evidence>
<dbReference type="NCBIfam" id="NF003843">
    <property type="entry name" value="PRK05422.1"/>
    <property type="match status" value="1"/>
</dbReference>
<comment type="function">
    <text evidence="3">Required for rescue of stalled ribosomes mediated by trans-translation. Binds to transfer-messenger RNA (tmRNA), required for stable association of tmRNA with ribosomes. tmRNA and SmpB together mimic tRNA shape, replacing the anticodon stem-loop with SmpB. tmRNA is encoded by the ssrA gene; the 2 termini fold to resemble tRNA(Ala) and it encodes a 'tag peptide', a short internal open reading frame. During trans-translation Ala-aminoacylated tmRNA acts like a tRNA, entering the A-site of stalled ribosomes, displacing the stalled mRNA. The ribosome then switches to translate the ORF on the tmRNA; the nascent peptide is terminated with the 'tag peptide' encoded by the tmRNA and targeted for degradation. The ribosome is freed to recommence translation, which seems to be the essential function of trans-translation.</text>
</comment>
<dbReference type="NCBIfam" id="TIGR00086">
    <property type="entry name" value="smpB"/>
    <property type="match status" value="1"/>
</dbReference>
<evidence type="ECO:0000256" key="2">
    <source>
        <dbReference type="ARBA" id="ARBA00022884"/>
    </source>
</evidence>
<dbReference type="GO" id="GO:0003723">
    <property type="term" value="F:RNA binding"/>
    <property type="evidence" value="ECO:0007669"/>
    <property type="project" value="UniProtKB-UniRule"/>
</dbReference>
<accession>A0A1G1VND7</accession>
<dbReference type="InterPro" id="IPR023620">
    <property type="entry name" value="SmpB"/>
</dbReference>
<sequence>MKIVNRKARYRYQILDEIEAGIALTGSEAKSLREGRGSLLEAFSRIKDGEVWLHNFVIPLYSHASPSGYDPARPRKLLLHKNEILALSQKMSSGGLGLVPLACYFSQGFVKVRLGLARGKKQYEKRETIKRREQEREAARAIKLRS</sequence>
<organism evidence="4 5">
    <name type="scientific">Candidatus Chisholmbacteria bacterium RIFCSPHIGHO2_01_FULL_49_18</name>
    <dbReference type="NCBI Taxonomy" id="1797590"/>
    <lineage>
        <taxon>Bacteria</taxon>
        <taxon>Candidatus Chisholmiibacteriota</taxon>
    </lineage>
</organism>
<dbReference type="InterPro" id="IPR000037">
    <property type="entry name" value="SsrA-bd_prot"/>
</dbReference>
<comment type="subcellular location">
    <subcellularLocation>
        <location evidence="3">Cytoplasm</location>
    </subcellularLocation>
    <text evidence="3">The tmRNA-SmpB complex associates with stalled 70S ribosomes.</text>
</comment>
<dbReference type="PANTHER" id="PTHR30308:SF2">
    <property type="entry name" value="SSRA-BINDING PROTEIN"/>
    <property type="match status" value="1"/>
</dbReference>
<comment type="similarity">
    <text evidence="3">Belongs to the SmpB family.</text>
</comment>
<keyword evidence="2 3" id="KW-0694">RNA-binding</keyword>
<dbReference type="SUPFAM" id="SSF74982">
    <property type="entry name" value="Small protein B (SmpB)"/>
    <property type="match status" value="1"/>
</dbReference>
<evidence type="ECO:0000313" key="5">
    <source>
        <dbReference type="Proteomes" id="UP000179069"/>
    </source>
</evidence>
<evidence type="ECO:0000313" key="4">
    <source>
        <dbReference type="EMBL" id="OGY16873.1"/>
    </source>
</evidence>
<gene>
    <name evidence="3" type="primary">smpB</name>
    <name evidence="4" type="ORF">A2785_03855</name>
</gene>
<protein>
    <recommendedName>
        <fullName evidence="3">SsrA-binding protein</fullName>
    </recommendedName>
    <alternativeName>
        <fullName evidence="3">Small protein B</fullName>
    </alternativeName>
</protein>
<comment type="caution">
    <text evidence="4">The sequence shown here is derived from an EMBL/GenBank/DDBJ whole genome shotgun (WGS) entry which is preliminary data.</text>
</comment>
<dbReference type="Proteomes" id="UP000179069">
    <property type="component" value="Unassembled WGS sequence"/>
</dbReference>
<dbReference type="CDD" id="cd09294">
    <property type="entry name" value="SmpB"/>
    <property type="match status" value="1"/>
</dbReference>
<name>A0A1G1VND7_9BACT</name>
<keyword evidence="1 3" id="KW-0963">Cytoplasm</keyword>